<comment type="subcellular location">
    <subcellularLocation>
        <location evidence="1">Membrane</location>
        <topology evidence="1">Multi-pass membrane protein</topology>
    </subcellularLocation>
</comment>
<dbReference type="PANTHER" id="PTHR37422:SF13">
    <property type="entry name" value="LIPOPOLYSACCHARIDE BIOSYNTHESIS PROTEIN PA4999-RELATED"/>
    <property type="match status" value="1"/>
</dbReference>
<feature type="transmembrane region" description="Helical" evidence="5">
    <location>
        <begin position="322"/>
        <end position="349"/>
    </location>
</feature>
<feature type="transmembrane region" description="Helical" evidence="5">
    <location>
        <begin position="36"/>
        <end position="53"/>
    </location>
</feature>
<dbReference type="PANTHER" id="PTHR37422">
    <property type="entry name" value="TEICHURONIC ACID BIOSYNTHESIS PROTEIN TUAE"/>
    <property type="match status" value="1"/>
</dbReference>
<comment type="caution">
    <text evidence="7">The sequence shown here is derived from an EMBL/GenBank/DDBJ whole genome shotgun (WGS) entry which is preliminary data.</text>
</comment>
<evidence type="ECO:0000313" key="8">
    <source>
        <dbReference type="Proteomes" id="UP000253961"/>
    </source>
</evidence>
<dbReference type="SUPFAM" id="SSF48452">
    <property type="entry name" value="TPR-like"/>
    <property type="match status" value="1"/>
</dbReference>
<feature type="transmembrane region" description="Helical" evidence="5">
    <location>
        <begin position="124"/>
        <end position="148"/>
    </location>
</feature>
<dbReference type="AlphaFoldDB" id="A0A369PSU9"/>
<evidence type="ECO:0000256" key="1">
    <source>
        <dbReference type="ARBA" id="ARBA00004141"/>
    </source>
</evidence>
<keyword evidence="4 5" id="KW-0472">Membrane</keyword>
<dbReference type="InterPro" id="IPR011990">
    <property type="entry name" value="TPR-like_helical_dom_sf"/>
</dbReference>
<feature type="transmembrane region" description="Helical" evidence="5">
    <location>
        <begin position="91"/>
        <end position="112"/>
    </location>
</feature>
<feature type="transmembrane region" description="Helical" evidence="5">
    <location>
        <begin position="12"/>
        <end position="30"/>
    </location>
</feature>
<feature type="transmembrane region" description="Helical" evidence="5">
    <location>
        <begin position="65"/>
        <end position="85"/>
    </location>
</feature>
<dbReference type="InterPro" id="IPR051533">
    <property type="entry name" value="WaaL-like"/>
</dbReference>
<evidence type="ECO:0000256" key="2">
    <source>
        <dbReference type="ARBA" id="ARBA00022692"/>
    </source>
</evidence>
<evidence type="ECO:0000256" key="5">
    <source>
        <dbReference type="SAM" id="Phobius"/>
    </source>
</evidence>
<protein>
    <recommendedName>
        <fullName evidence="6">O-antigen ligase-related domain-containing protein</fullName>
    </recommendedName>
</protein>
<feature type="transmembrane region" description="Helical" evidence="5">
    <location>
        <begin position="369"/>
        <end position="385"/>
    </location>
</feature>
<evidence type="ECO:0000256" key="3">
    <source>
        <dbReference type="ARBA" id="ARBA00022989"/>
    </source>
</evidence>
<name>A0A369PSU9_9SPHI</name>
<keyword evidence="2 5" id="KW-0812">Transmembrane</keyword>
<feature type="transmembrane region" description="Helical" evidence="5">
    <location>
        <begin position="202"/>
        <end position="221"/>
    </location>
</feature>
<reference evidence="7 8" key="1">
    <citation type="submission" date="2018-07" db="EMBL/GenBank/DDBJ databases">
        <title>Pedobacter sp. nov., isolated from soil.</title>
        <authorList>
            <person name="Zhou L.Y."/>
            <person name="Du Z.J."/>
        </authorList>
    </citation>
    <scope>NUCLEOTIDE SEQUENCE [LARGE SCALE GENOMIC DNA]</scope>
    <source>
        <strain evidence="7 8">JDX94</strain>
    </source>
</reference>
<dbReference type="Gene3D" id="1.25.40.10">
    <property type="entry name" value="Tetratricopeptide repeat domain"/>
    <property type="match status" value="1"/>
</dbReference>
<dbReference type="InterPro" id="IPR007016">
    <property type="entry name" value="O-antigen_ligase-rel_domated"/>
</dbReference>
<dbReference type="GO" id="GO:0016020">
    <property type="term" value="C:membrane"/>
    <property type="evidence" value="ECO:0007669"/>
    <property type="project" value="UniProtKB-SubCell"/>
</dbReference>
<evidence type="ECO:0000259" key="6">
    <source>
        <dbReference type="Pfam" id="PF04932"/>
    </source>
</evidence>
<dbReference type="EMBL" id="QPKV01000007">
    <property type="protein sequence ID" value="RDC55372.1"/>
    <property type="molecule type" value="Genomic_DNA"/>
</dbReference>
<keyword evidence="8" id="KW-1185">Reference proteome</keyword>
<gene>
    <name evidence="7" type="ORF">DU508_17520</name>
</gene>
<evidence type="ECO:0000256" key="4">
    <source>
        <dbReference type="ARBA" id="ARBA00023136"/>
    </source>
</evidence>
<feature type="transmembrane region" description="Helical" evidence="5">
    <location>
        <begin position="160"/>
        <end position="190"/>
    </location>
</feature>
<dbReference type="Pfam" id="PF04932">
    <property type="entry name" value="Wzy_C"/>
    <property type="match status" value="1"/>
</dbReference>
<keyword evidence="3 5" id="KW-1133">Transmembrane helix</keyword>
<organism evidence="7 8">
    <name type="scientific">Pedobacter chinensis</name>
    <dbReference type="NCBI Taxonomy" id="2282421"/>
    <lineage>
        <taxon>Bacteria</taxon>
        <taxon>Pseudomonadati</taxon>
        <taxon>Bacteroidota</taxon>
        <taxon>Sphingobacteriia</taxon>
        <taxon>Sphingobacteriales</taxon>
        <taxon>Sphingobacteriaceae</taxon>
        <taxon>Pedobacter</taxon>
    </lineage>
</organism>
<dbReference type="Proteomes" id="UP000253961">
    <property type="component" value="Unassembled WGS sequence"/>
</dbReference>
<proteinExistence type="predicted"/>
<sequence>MMYDPLFINDYYFPCFIVIFLITLLCGLKNEKLGFSLSQADIFVILFATYYLLRSLIDSPSRLNVYDFYFLLCYVLTYGCIKVIATSDKKFLNILIIAILIIFTYEAILTMTQFFGFSKGKNSFFDVSGSFISPALLTNFMCLAFPLLDAYLMEKQQPKLAVLLFVSLSLVCFMTDSKLSWLVLAVLLVFRLVKSSKRQLPSFYFIAAFAALAFIIMAIFLQDSTSGRFLILKGTFSLWHENWFSGIGINQFDRHYNDFQAAHLMANPLSPYRYLASYVQVAYNDFLQIALELGVIGLVFLTYGIILTLSNWRRYPQYLQEAMLMIIIFAMFSFPLQTSSTLILCIIYFGLISTFHTPVSSTNIKTNLIKASFGAAGIILVFLSLKIQNAVMIWKLASRSPIVADHIRFKESVKVFENNKDFQLAFANILYLKKRYSASIAQLNKAALRSSSIDIYLLLAQNYEALGDIALAESNYVKSMTLVPAFLKPKFLLMMLYLKNRRLKDAKGIAGVILSSKIKIKNKESDYILTAAKKISHLQANF</sequence>
<feature type="transmembrane region" description="Helical" evidence="5">
    <location>
        <begin position="286"/>
        <end position="310"/>
    </location>
</feature>
<evidence type="ECO:0000313" key="7">
    <source>
        <dbReference type="EMBL" id="RDC55372.1"/>
    </source>
</evidence>
<accession>A0A369PSU9</accession>
<feature type="domain" description="O-antigen ligase-related" evidence="6">
    <location>
        <begin position="164"/>
        <end position="301"/>
    </location>
</feature>